<comment type="similarity">
    <text evidence="1 6">Belongs to the heat shock protein 70 family.</text>
</comment>
<keyword evidence="3 6" id="KW-0067">ATP-binding</keyword>
<reference evidence="7 8" key="1">
    <citation type="submission" date="2018-11" db="EMBL/GenBank/DDBJ databases">
        <title>Sequencing the genomes of 1000 actinobacteria strains.</title>
        <authorList>
            <person name="Klenk H.-P."/>
        </authorList>
    </citation>
    <scope>NUCLEOTIDE SEQUENCE [LARGE SCALE GENOMIC DNA]</scope>
    <source>
        <strain evidence="7 8">DSM 13521</strain>
    </source>
</reference>
<dbReference type="OrthoDB" id="9766019at2"/>
<keyword evidence="5" id="KW-0143">Chaperone</keyword>
<dbReference type="Proteomes" id="UP000275356">
    <property type="component" value="Unassembled WGS sequence"/>
</dbReference>
<gene>
    <name evidence="7" type="ORF">EDD28_2317</name>
</gene>
<protein>
    <submittedName>
        <fullName evidence="7">Chaperone protein HscA</fullName>
    </submittedName>
</protein>
<evidence type="ECO:0000256" key="1">
    <source>
        <dbReference type="ARBA" id="ARBA00007381"/>
    </source>
</evidence>
<keyword evidence="2 6" id="KW-0547">Nucleotide-binding</keyword>
<accession>A0A3N2DD49</accession>
<dbReference type="Gene3D" id="3.30.420.40">
    <property type="match status" value="2"/>
</dbReference>
<keyword evidence="8" id="KW-1185">Reference proteome</keyword>
<proteinExistence type="inferred from homology"/>
<dbReference type="InterPro" id="IPR013126">
    <property type="entry name" value="Hsp_70_fam"/>
</dbReference>
<dbReference type="InterPro" id="IPR018181">
    <property type="entry name" value="Heat_shock_70_CS"/>
</dbReference>
<dbReference type="SUPFAM" id="SSF53067">
    <property type="entry name" value="Actin-like ATPase domain"/>
    <property type="match status" value="2"/>
</dbReference>
<dbReference type="EMBL" id="RKHQ01000001">
    <property type="protein sequence ID" value="ROR97711.1"/>
    <property type="molecule type" value="Genomic_DNA"/>
</dbReference>
<evidence type="ECO:0000256" key="2">
    <source>
        <dbReference type="ARBA" id="ARBA00022741"/>
    </source>
</evidence>
<evidence type="ECO:0000313" key="8">
    <source>
        <dbReference type="Proteomes" id="UP000275356"/>
    </source>
</evidence>
<keyword evidence="4" id="KW-0346">Stress response</keyword>
<sequence length="534" mass="57276">MRLGIDLGTTHTVVALADRGNYPVLPFTDENGDAHEFWPSVAALRGVGPGTVAVDGDEDTAPPELVFGFDAVAAQRQGAPGLRSFKRLLGDPGATGDTVVELAGFPVTLLDLTTGYLSALREEIAAQLADALDPEEPLEVVVSVPAHAHTAQRFLTLEAFARAGFVVVAMINEPSAAGMEFTHRQTRALSSRRTQVLVYDLGGGTFDASLVEAEGDQHEVVGSVGVNRLGGDDFDSALAQTVLDAVAREDGAQPHLTRAQWRRLVEACRSAKEGLTPQTRRLVVELGDRDVVVSVEEFYVRAAELVESSVEAMEPLVGRLDTGSISASLSAVAGMYLVGGASGLPLVARVLRERFGRRVHRSPYPGAATAIGLAIAADPDSRYTLRDRLSRALGVFREWDSGRALAVDEVIPADTELPSGEPVTVTRRYRPVHDLGVLRYVEYHRVDDAGQPVGELVPVAEVRFPFTRELQDVVRGDGGALAGLAGREPRHLGDDEHAGLVEEAYTLWPDGRVELTIADLETGYEFTTAPTRRA</sequence>
<dbReference type="RefSeq" id="WP_123739715.1">
    <property type="nucleotide sequence ID" value="NZ_RKHQ01000001.1"/>
</dbReference>
<dbReference type="PRINTS" id="PR00301">
    <property type="entry name" value="HEATSHOCK70"/>
</dbReference>
<dbReference type="PROSITE" id="PS00329">
    <property type="entry name" value="HSP70_2"/>
    <property type="match status" value="1"/>
</dbReference>
<evidence type="ECO:0000256" key="6">
    <source>
        <dbReference type="RuleBase" id="RU003322"/>
    </source>
</evidence>
<dbReference type="Gene3D" id="3.90.640.10">
    <property type="entry name" value="Actin, Chain A, domain 4"/>
    <property type="match status" value="1"/>
</dbReference>
<dbReference type="GO" id="GO:0005524">
    <property type="term" value="F:ATP binding"/>
    <property type="evidence" value="ECO:0007669"/>
    <property type="project" value="UniProtKB-KW"/>
</dbReference>
<dbReference type="PROSITE" id="PS01036">
    <property type="entry name" value="HSP70_3"/>
    <property type="match status" value="1"/>
</dbReference>
<name>A0A3N2DD49_9MICO</name>
<dbReference type="InterPro" id="IPR043129">
    <property type="entry name" value="ATPase_NBD"/>
</dbReference>
<dbReference type="GO" id="GO:0140662">
    <property type="term" value="F:ATP-dependent protein folding chaperone"/>
    <property type="evidence" value="ECO:0007669"/>
    <property type="project" value="InterPro"/>
</dbReference>
<evidence type="ECO:0000256" key="3">
    <source>
        <dbReference type="ARBA" id="ARBA00022840"/>
    </source>
</evidence>
<dbReference type="PANTHER" id="PTHR19375">
    <property type="entry name" value="HEAT SHOCK PROTEIN 70KDA"/>
    <property type="match status" value="1"/>
</dbReference>
<dbReference type="Pfam" id="PF00012">
    <property type="entry name" value="HSP70"/>
    <property type="match status" value="1"/>
</dbReference>
<evidence type="ECO:0000313" key="7">
    <source>
        <dbReference type="EMBL" id="ROR97711.1"/>
    </source>
</evidence>
<evidence type="ECO:0000256" key="5">
    <source>
        <dbReference type="ARBA" id="ARBA00023186"/>
    </source>
</evidence>
<evidence type="ECO:0000256" key="4">
    <source>
        <dbReference type="ARBA" id="ARBA00023016"/>
    </source>
</evidence>
<comment type="caution">
    <text evidence="7">The sequence shown here is derived from an EMBL/GenBank/DDBJ whole genome shotgun (WGS) entry which is preliminary data.</text>
</comment>
<organism evidence="7 8">
    <name type="scientific">Salana multivorans</name>
    <dbReference type="NCBI Taxonomy" id="120377"/>
    <lineage>
        <taxon>Bacteria</taxon>
        <taxon>Bacillati</taxon>
        <taxon>Actinomycetota</taxon>
        <taxon>Actinomycetes</taxon>
        <taxon>Micrococcales</taxon>
        <taxon>Beutenbergiaceae</taxon>
        <taxon>Salana</taxon>
    </lineage>
</organism>
<dbReference type="AlphaFoldDB" id="A0A3N2DD49"/>